<evidence type="ECO:0000256" key="1">
    <source>
        <dbReference type="SAM" id="MobiDB-lite"/>
    </source>
</evidence>
<dbReference type="Proteomes" id="UP000053989">
    <property type="component" value="Unassembled WGS sequence"/>
</dbReference>
<sequence length="52" mass="5660">MENASLEPDGTVPLGIRHTPEAITSGDIPHKSLISRPRSVLPPHNRRPSPDL</sequence>
<accession>A0A0C3E4P5</accession>
<dbReference type="AlphaFoldDB" id="A0A0C3E4P5"/>
<organism evidence="2 3">
    <name type="scientific">Scleroderma citrinum Foug A</name>
    <dbReference type="NCBI Taxonomy" id="1036808"/>
    <lineage>
        <taxon>Eukaryota</taxon>
        <taxon>Fungi</taxon>
        <taxon>Dikarya</taxon>
        <taxon>Basidiomycota</taxon>
        <taxon>Agaricomycotina</taxon>
        <taxon>Agaricomycetes</taxon>
        <taxon>Agaricomycetidae</taxon>
        <taxon>Boletales</taxon>
        <taxon>Sclerodermatineae</taxon>
        <taxon>Sclerodermataceae</taxon>
        <taxon>Scleroderma</taxon>
    </lineage>
</organism>
<gene>
    <name evidence="2" type="ORF">SCLCIDRAFT_1214539</name>
</gene>
<dbReference type="HOGENOM" id="CLU_3088624_0_0_1"/>
<reference evidence="3" key="2">
    <citation type="submission" date="2015-01" db="EMBL/GenBank/DDBJ databases">
        <title>Evolutionary Origins and Diversification of the Mycorrhizal Mutualists.</title>
        <authorList>
            <consortium name="DOE Joint Genome Institute"/>
            <consortium name="Mycorrhizal Genomics Consortium"/>
            <person name="Kohler A."/>
            <person name="Kuo A."/>
            <person name="Nagy L.G."/>
            <person name="Floudas D."/>
            <person name="Copeland A."/>
            <person name="Barry K.W."/>
            <person name="Cichocki N."/>
            <person name="Veneault-Fourrey C."/>
            <person name="LaButti K."/>
            <person name="Lindquist E.A."/>
            <person name="Lipzen A."/>
            <person name="Lundell T."/>
            <person name="Morin E."/>
            <person name="Murat C."/>
            <person name="Riley R."/>
            <person name="Ohm R."/>
            <person name="Sun H."/>
            <person name="Tunlid A."/>
            <person name="Henrissat B."/>
            <person name="Grigoriev I.V."/>
            <person name="Hibbett D.S."/>
            <person name="Martin F."/>
        </authorList>
    </citation>
    <scope>NUCLEOTIDE SEQUENCE [LARGE SCALE GENOMIC DNA]</scope>
    <source>
        <strain evidence="3">Foug A</strain>
    </source>
</reference>
<reference evidence="2 3" key="1">
    <citation type="submission" date="2014-04" db="EMBL/GenBank/DDBJ databases">
        <authorList>
            <consortium name="DOE Joint Genome Institute"/>
            <person name="Kuo A."/>
            <person name="Kohler A."/>
            <person name="Nagy L.G."/>
            <person name="Floudas D."/>
            <person name="Copeland A."/>
            <person name="Barry K.W."/>
            <person name="Cichocki N."/>
            <person name="Veneault-Fourrey C."/>
            <person name="LaButti K."/>
            <person name="Lindquist E.A."/>
            <person name="Lipzen A."/>
            <person name="Lundell T."/>
            <person name="Morin E."/>
            <person name="Murat C."/>
            <person name="Sun H."/>
            <person name="Tunlid A."/>
            <person name="Henrissat B."/>
            <person name="Grigoriev I.V."/>
            <person name="Hibbett D.S."/>
            <person name="Martin F."/>
            <person name="Nordberg H.P."/>
            <person name="Cantor M.N."/>
            <person name="Hua S.X."/>
        </authorList>
    </citation>
    <scope>NUCLEOTIDE SEQUENCE [LARGE SCALE GENOMIC DNA]</scope>
    <source>
        <strain evidence="2 3">Foug A</strain>
    </source>
</reference>
<evidence type="ECO:0000313" key="2">
    <source>
        <dbReference type="EMBL" id="KIM63001.1"/>
    </source>
</evidence>
<name>A0A0C3E4P5_9AGAM</name>
<keyword evidence="3" id="KW-1185">Reference proteome</keyword>
<feature type="region of interest" description="Disordered" evidence="1">
    <location>
        <begin position="1"/>
        <end position="52"/>
    </location>
</feature>
<proteinExistence type="predicted"/>
<protein>
    <submittedName>
        <fullName evidence="2">Uncharacterized protein</fullName>
    </submittedName>
</protein>
<dbReference type="EMBL" id="KN822038">
    <property type="protein sequence ID" value="KIM63001.1"/>
    <property type="molecule type" value="Genomic_DNA"/>
</dbReference>
<evidence type="ECO:0000313" key="3">
    <source>
        <dbReference type="Proteomes" id="UP000053989"/>
    </source>
</evidence>
<dbReference type="InParanoid" id="A0A0C3E4P5"/>